<reference evidence="1 2" key="1">
    <citation type="journal article" date="2016" name="PLoS ONE">
        <title>Complete Genome Sequence and Comparative Genomics of a Novel Myxobacterium Myxococcus hansupus.</title>
        <authorList>
            <person name="Sharma G."/>
            <person name="Narwani T."/>
            <person name="Subramanian S."/>
        </authorList>
    </citation>
    <scope>NUCLEOTIDE SEQUENCE [LARGE SCALE GENOMIC DNA]</scope>
    <source>
        <strain evidence="2">mixupus</strain>
    </source>
</reference>
<dbReference type="STRING" id="1297742.A176_007357"/>
<dbReference type="SUPFAM" id="SSF53756">
    <property type="entry name" value="UDP-Glycosyltransferase/glycogen phosphorylase"/>
    <property type="match status" value="1"/>
</dbReference>
<sequence>MGRWLIYALGGGMGHLTRASALARAAARRGHGVVLLINTPFAPGLPLEDVLGPRVQVLRLSPALGKAGVGEVVARCLEDVRPDLFVVDTFPRGLGGELVPLLARMRARKVLVHRDVNPVYVKKYGLARAVDAFDLLLVPGEDAPFGRHPRAVRTAPWLLLRAGELLSRGAARARLDVRAGDARPLVAVMGCGTPEEVEEAGGIASRLEATLGAHAVVRWLVPPGLDVDLEGAPGSSRAERAVVWPALAVLPGVDVLVGAGGYNTVQEARATGTPFVALARSRLYDRQAVRLRPEELAGSVDELVARAAELASSRPVRGPCLYLSGTEDAVTLIERTVLSA</sequence>
<proteinExistence type="predicted"/>
<evidence type="ECO:0000313" key="2">
    <source>
        <dbReference type="Proteomes" id="UP000009026"/>
    </source>
</evidence>
<dbReference type="eggNOG" id="COG4671">
    <property type="taxonomic scope" value="Bacteria"/>
</dbReference>
<dbReference type="AlphaFoldDB" id="A0A0H4XA15"/>
<keyword evidence="2" id="KW-1185">Reference proteome</keyword>
<evidence type="ECO:0008006" key="3">
    <source>
        <dbReference type="Google" id="ProtNLM"/>
    </source>
</evidence>
<name>A0A0H4XA15_9BACT</name>
<organism evidence="1 2">
    <name type="scientific">Pseudomyxococcus hansupus</name>
    <dbReference type="NCBI Taxonomy" id="1297742"/>
    <lineage>
        <taxon>Bacteria</taxon>
        <taxon>Pseudomonadati</taxon>
        <taxon>Myxococcota</taxon>
        <taxon>Myxococcia</taxon>
        <taxon>Myxococcales</taxon>
        <taxon>Cystobacterineae</taxon>
        <taxon>Myxococcaceae</taxon>
        <taxon>Pseudomyxococcus</taxon>
    </lineage>
</organism>
<dbReference type="Gene3D" id="3.40.50.2000">
    <property type="entry name" value="Glycogen Phosphorylase B"/>
    <property type="match status" value="2"/>
</dbReference>
<dbReference type="PATRIC" id="fig|1297742.4.peg.7485"/>
<accession>A0A0H4XA15</accession>
<dbReference type="Proteomes" id="UP000009026">
    <property type="component" value="Chromosome"/>
</dbReference>
<dbReference type="KEGG" id="mym:A176_007357"/>
<gene>
    <name evidence="1" type="ORF">A176_007357</name>
</gene>
<protein>
    <recommendedName>
        <fullName evidence="3">Glycosyl transferase family 28 C-terminal domain-containing protein</fullName>
    </recommendedName>
</protein>
<evidence type="ECO:0000313" key="1">
    <source>
        <dbReference type="EMBL" id="AKQ70445.1"/>
    </source>
</evidence>
<dbReference type="EMBL" id="CP012109">
    <property type="protein sequence ID" value="AKQ70445.1"/>
    <property type="molecule type" value="Genomic_DNA"/>
</dbReference>